<dbReference type="Pfam" id="PF05504">
    <property type="entry name" value="Spore_GerAC"/>
    <property type="match status" value="1"/>
</dbReference>
<keyword evidence="7" id="KW-0449">Lipoprotein</keyword>
<evidence type="ECO:0000256" key="5">
    <source>
        <dbReference type="ARBA" id="ARBA00023136"/>
    </source>
</evidence>
<accession>A0A9E8LZZ9</accession>
<dbReference type="GO" id="GO:0009847">
    <property type="term" value="P:spore germination"/>
    <property type="evidence" value="ECO:0007669"/>
    <property type="project" value="InterPro"/>
</dbReference>
<gene>
    <name evidence="10" type="ORF">OE105_00765</name>
</gene>
<dbReference type="GO" id="GO:0016020">
    <property type="term" value="C:membrane"/>
    <property type="evidence" value="ECO:0007669"/>
    <property type="project" value="UniProtKB-SubCell"/>
</dbReference>
<dbReference type="NCBIfam" id="TIGR02887">
    <property type="entry name" value="spore_ger_x_C"/>
    <property type="match status" value="1"/>
</dbReference>
<evidence type="ECO:0000256" key="7">
    <source>
        <dbReference type="ARBA" id="ARBA00023288"/>
    </source>
</evidence>
<proteinExistence type="inferred from homology"/>
<name>A0A9E8LZZ9_9BACI</name>
<reference evidence="10" key="1">
    <citation type="submission" date="2022-09" db="EMBL/GenBank/DDBJ databases">
        <title>Complete Genomes of Fervidibacillus albus and Fervidibacillus halotolerans isolated from tidal flat sediments.</title>
        <authorList>
            <person name="Kwon K.K."/>
            <person name="Yang S.-H."/>
            <person name="Park M.J."/>
            <person name="Oh H.-M."/>
        </authorList>
    </citation>
    <scope>NUCLEOTIDE SEQUENCE</scope>
    <source>
        <strain evidence="10">MEBiC13594</strain>
    </source>
</reference>
<feature type="domain" description="Spore germination GerAC-like C-terminal" evidence="8">
    <location>
        <begin position="230"/>
        <end position="392"/>
    </location>
</feature>
<evidence type="ECO:0000256" key="6">
    <source>
        <dbReference type="ARBA" id="ARBA00023139"/>
    </source>
</evidence>
<evidence type="ECO:0000256" key="3">
    <source>
        <dbReference type="ARBA" id="ARBA00022544"/>
    </source>
</evidence>
<dbReference type="InterPro" id="IPR038501">
    <property type="entry name" value="Spore_GerAC_C_sf"/>
</dbReference>
<dbReference type="RefSeq" id="WP_275420838.1">
    <property type="nucleotide sequence ID" value="NZ_CP106877.1"/>
</dbReference>
<dbReference type="InterPro" id="IPR008844">
    <property type="entry name" value="Spore_GerAC-like"/>
</dbReference>
<dbReference type="PANTHER" id="PTHR35789">
    <property type="entry name" value="SPORE GERMINATION PROTEIN B3"/>
    <property type="match status" value="1"/>
</dbReference>
<feature type="domain" description="Spore germination protein N-terminal" evidence="9">
    <location>
        <begin position="24"/>
        <end position="203"/>
    </location>
</feature>
<keyword evidence="3" id="KW-0309">Germination</keyword>
<comment type="similarity">
    <text evidence="2">Belongs to the GerABKC lipoprotein family.</text>
</comment>
<keyword evidence="6" id="KW-0564">Palmitate</keyword>
<dbReference type="AlphaFoldDB" id="A0A9E8LZZ9"/>
<dbReference type="InterPro" id="IPR046953">
    <property type="entry name" value="Spore_GerAC-like_C"/>
</dbReference>
<evidence type="ECO:0000259" key="9">
    <source>
        <dbReference type="Pfam" id="PF25198"/>
    </source>
</evidence>
<protein>
    <submittedName>
        <fullName evidence="10">Ger(X)C family spore germination protein</fullName>
    </submittedName>
</protein>
<evidence type="ECO:0000313" key="10">
    <source>
        <dbReference type="EMBL" id="WAA12709.1"/>
    </source>
</evidence>
<evidence type="ECO:0000313" key="11">
    <source>
        <dbReference type="Proteomes" id="UP001164726"/>
    </source>
</evidence>
<dbReference type="Gene3D" id="3.30.300.210">
    <property type="entry name" value="Nutrient germinant receptor protein C, domain 3"/>
    <property type="match status" value="1"/>
</dbReference>
<dbReference type="PANTHER" id="PTHR35789:SF1">
    <property type="entry name" value="SPORE GERMINATION PROTEIN B3"/>
    <property type="match status" value="1"/>
</dbReference>
<dbReference type="Proteomes" id="UP001164726">
    <property type="component" value="Chromosome"/>
</dbReference>
<keyword evidence="5" id="KW-0472">Membrane</keyword>
<dbReference type="Gene3D" id="6.20.190.10">
    <property type="entry name" value="Nutrient germinant receptor protein C, domain 1"/>
    <property type="match status" value="1"/>
</dbReference>
<sequence length="412" mass="46418">MCFRFKISILFLLVITVLTGCWSRRELNDLAIVVAIGIDQAENGQYLVSAQVVNPAEIASQSGSGAGTINYSPITTYQAKADTIVEALRKITTVSPRKIYVSHIRMLVIGEEVAKNGIANVLDFFSRDHEFRTDFFITVTKDTTAEKVLSVYTELEKIPANKLFNSLEMSERYWAPTRGVFLDELLSDLILEGKEPVLTAITITGDYETGEEETNVQEIIQDAQLKYENIGVFKKDKLVGWLNTEESKGFNYITGTVNNTVGHMSCPDGGKFSKEQIVAKSKITPKIVNGKPEIFVHIWTESNIAEVNCQIDLSKMETIKQLEKLASGEIEKHANLAIEKAQKEFQSDIFGFGDLIYRKNPKTWKKLKDHWDEAFSAMPVHVKVDVHIRRFGTIENSFLEELNSTSEEKESE</sequence>
<dbReference type="EMBL" id="CP106877">
    <property type="protein sequence ID" value="WAA12709.1"/>
    <property type="molecule type" value="Genomic_DNA"/>
</dbReference>
<comment type="subcellular location">
    <subcellularLocation>
        <location evidence="1">Membrane</location>
        <topology evidence="1">Lipid-anchor</topology>
    </subcellularLocation>
</comment>
<dbReference type="KEGG" id="fhl:OE105_00765"/>
<dbReference type="PROSITE" id="PS51257">
    <property type="entry name" value="PROKAR_LIPOPROTEIN"/>
    <property type="match status" value="1"/>
</dbReference>
<keyword evidence="4" id="KW-0732">Signal</keyword>
<dbReference type="Pfam" id="PF25198">
    <property type="entry name" value="Spore_GerAC_N"/>
    <property type="match status" value="1"/>
</dbReference>
<evidence type="ECO:0000256" key="2">
    <source>
        <dbReference type="ARBA" id="ARBA00007886"/>
    </source>
</evidence>
<keyword evidence="11" id="KW-1185">Reference proteome</keyword>
<organism evidence="10 11">
    <name type="scientific">Fervidibacillus halotolerans</name>
    <dbReference type="NCBI Taxonomy" id="2980027"/>
    <lineage>
        <taxon>Bacteria</taxon>
        <taxon>Bacillati</taxon>
        <taxon>Bacillota</taxon>
        <taxon>Bacilli</taxon>
        <taxon>Bacillales</taxon>
        <taxon>Bacillaceae</taxon>
        <taxon>Fervidibacillus</taxon>
    </lineage>
</organism>
<evidence type="ECO:0000256" key="4">
    <source>
        <dbReference type="ARBA" id="ARBA00022729"/>
    </source>
</evidence>
<evidence type="ECO:0000259" key="8">
    <source>
        <dbReference type="Pfam" id="PF05504"/>
    </source>
</evidence>
<dbReference type="InterPro" id="IPR057336">
    <property type="entry name" value="GerAC_N"/>
</dbReference>
<evidence type="ECO:0000256" key="1">
    <source>
        <dbReference type="ARBA" id="ARBA00004635"/>
    </source>
</evidence>